<accession>A0ABN8ED27</accession>
<dbReference type="Proteomes" id="UP001153292">
    <property type="component" value="Chromosome 22"/>
</dbReference>
<evidence type="ECO:0000256" key="4">
    <source>
        <dbReference type="RuleBase" id="RU003690"/>
    </source>
</evidence>
<dbReference type="InterPro" id="IPR001360">
    <property type="entry name" value="Glyco_hydro_1"/>
</dbReference>
<protein>
    <recommendedName>
        <fullName evidence="9">Seminal fluid protein</fullName>
    </recommendedName>
</protein>
<evidence type="ECO:0008006" key="9">
    <source>
        <dbReference type="Google" id="ProtNLM"/>
    </source>
</evidence>
<evidence type="ECO:0000313" key="7">
    <source>
        <dbReference type="EMBL" id="CAH0686745.1"/>
    </source>
</evidence>
<keyword evidence="5" id="KW-1133">Transmembrane helix</keyword>
<sequence length="546" mass="62087">MVLIHIAILSVLFLLLEATLQKFPPNFKFGASTSAYQIEGAWNVSDKSVNIWDDYTHSSPNLVGDGSTGDIACDSYHQWRRDVQMAKELGLHFYRFSISWSRLLPQGFANEVSADGKKYYNDLIDALLKSGIEPVVTLYHMDLPMRLQNLGGWANPLISDWFSSYARVAYSLYADRVKTWVTINDPMVTCDGGYSGLMAPDIRSPDVGSYLCSKNVLLAHAKAWRMYDREFRPKYYGQISVANQIIWFQGEKKGDDELAELLMQNSVGRFSHPIYSKEGGWPSSLEKIIAENSKKEGHSKSRLPAFTREEIELVRGTFDFYGVNHYTSRVVRRTRPGEKIGAWPLWGSTEFDAVLDSRPEWTATAISWMKLNPKGFRDSLVWLKKQYGDISYMVLENGYPDSGAGLNEQAKRNFFKDYLTQLYFAIRRDKVNVTGYAAWSLMDSFEWTQGYTSKFGLYQVDFTDPQRPRKARSSALYYASIIANNGLGTVDNHGSYTIVWVTIAVLLTTLVLFAMLIKYCNVVRGKTTRRYESVGLSDISLFPARS</sequence>
<keyword evidence="3" id="KW-0326">Glycosidase</keyword>
<dbReference type="InterPro" id="IPR033132">
    <property type="entry name" value="GH_1_N_CS"/>
</dbReference>
<evidence type="ECO:0000313" key="8">
    <source>
        <dbReference type="Proteomes" id="UP001153292"/>
    </source>
</evidence>
<dbReference type="PRINTS" id="PR00131">
    <property type="entry name" value="GLHYDRLASE1"/>
</dbReference>
<dbReference type="PANTHER" id="PTHR10353">
    <property type="entry name" value="GLYCOSYL HYDROLASE"/>
    <property type="match status" value="1"/>
</dbReference>
<evidence type="ECO:0000256" key="1">
    <source>
        <dbReference type="ARBA" id="ARBA00010838"/>
    </source>
</evidence>
<comment type="similarity">
    <text evidence="1 4">Belongs to the glycosyl hydrolase 1 family.</text>
</comment>
<evidence type="ECO:0000256" key="2">
    <source>
        <dbReference type="ARBA" id="ARBA00022801"/>
    </source>
</evidence>
<dbReference type="SUPFAM" id="SSF51445">
    <property type="entry name" value="(Trans)glycosidases"/>
    <property type="match status" value="1"/>
</dbReference>
<keyword evidence="2" id="KW-0378">Hydrolase</keyword>
<keyword evidence="6" id="KW-0732">Signal</keyword>
<feature type="transmembrane region" description="Helical" evidence="5">
    <location>
        <begin position="498"/>
        <end position="520"/>
    </location>
</feature>
<gene>
    <name evidence="7" type="ORF">CHILSU_LOCUS6445</name>
</gene>
<evidence type="ECO:0000256" key="5">
    <source>
        <dbReference type="SAM" id="Phobius"/>
    </source>
</evidence>
<organism evidence="7 8">
    <name type="scientific">Chilo suppressalis</name>
    <name type="common">Asiatic rice borer moth</name>
    <dbReference type="NCBI Taxonomy" id="168631"/>
    <lineage>
        <taxon>Eukaryota</taxon>
        <taxon>Metazoa</taxon>
        <taxon>Ecdysozoa</taxon>
        <taxon>Arthropoda</taxon>
        <taxon>Hexapoda</taxon>
        <taxon>Insecta</taxon>
        <taxon>Pterygota</taxon>
        <taxon>Neoptera</taxon>
        <taxon>Endopterygota</taxon>
        <taxon>Lepidoptera</taxon>
        <taxon>Glossata</taxon>
        <taxon>Ditrysia</taxon>
        <taxon>Pyraloidea</taxon>
        <taxon>Crambidae</taxon>
        <taxon>Crambinae</taxon>
        <taxon>Chilo</taxon>
    </lineage>
</organism>
<dbReference type="PANTHER" id="PTHR10353:SF36">
    <property type="entry name" value="LP05116P"/>
    <property type="match status" value="1"/>
</dbReference>
<name>A0ABN8ED27_CHISP</name>
<dbReference type="Pfam" id="PF00232">
    <property type="entry name" value="Glyco_hydro_1"/>
    <property type="match status" value="1"/>
</dbReference>
<keyword evidence="8" id="KW-1185">Reference proteome</keyword>
<dbReference type="PROSITE" id="PS00653">
    <property type="entry name" value="GLYCOSYL_HYDROL_F1_2"/>
    <property type="match status" value="1"/>
</dbReference>
<evidence type="ECO:0000256" key="3">
    <source>
        <dbReference type="ARBA" id="ARBA00023295"/>
    </source>
</evidence>
<keyword evidence="5" id="KW-0812">Transmembrane</keyword>
<dbReference type="EMBL" id="OU963915">
    <property type="protein sequence ID" value="CAH0686745.1"/>
    <property type="molecule type" value="Genomic_DNA"/>
</dbReference>
<dbReference type="Gene3D" id="3.20.20.80">
    <property type="entry name" value="Glycosidases"/>
    <property type="match status" value="1"/>
</dbReference>
<keyword evidence="5" id="KW-0472">Membrane</keyword>
<reference evidence="7" key="1">
    <citation type="submission" date="2021-12" db="EMBL/GenBank/DDBJ databases">
        <authorList>
            <person name="King R."/>
        </authorList>
    </citation>
    <scope>NUCLEOTIDE SEQUENCE</scope>
</reference>
<evidence type="ECO:0000256" key="6">
    <source>
        <dbReference type="SAM" id="SignalP"/>
    </source>
</evidence>
<feature type="signal peptide" evidence="6">
    <location>
        <begin position="1"/>
        <end position="18"/>
    </location>
</feature>
<proteinExistence type="inferred from homology"/>
<dbReference type="InterPro" id="IPR017853">
    <property type="entry name" value="GH"/>
</dbReference>
<feature type="chain" id="PRO_5046452003" description="Seminal fluid protein" evidence="6">
    <location>
        <begin position="19"/>
        <end position="546"/>
    </location>
</feature>